<organism evidence="4 5">
    <name type="scientific">Marinobacter xestospongiae</name>
    <dbReference type="NCBI Taxonomy" id="994319"/>
    <lineage>
        <taxon>Bacteria</taxon>
        <taxon>Pseudomonadati</taxon>
        <taxon>Pseudomonadota</taxon>
        <taxon>Gammaproteobacteria</taxon>
        <taxon>Pseudomonadales</taxon>
        <taxon>Marinobacteraceae</taxon>
        <taxon>Marinobacter</taxon>
    </lineage>
</organism>
<dbReference type="EMBL" id="JAWIIJ010000019">
    <property type="protein sequence ID" value="MDV2080776.1"/>
    <property type="molecule type" value="Genomic_DNA"/>
</dbReference>
<feature type="chain" id="PRO_5047022856" evidence="2">
    <location>
        <begin position="23"/>
        <end position="189"/>
    </location>
</feature>
<gene>
    <name evidence="4" type="ORF">RYS15_18985</name>
</gene>
<dbReference type="RefSeq" id="WP_316975134.1">
    <property type="nucleotide sequence ID" value="NZ_JAWIIJ010000019.1"/>
</dbReference>
<sequence>MTKQGITGVVLASVLASTAAHAELGYTYAEGGLAMLDTDTDDTLFGVDGRGSYQINRNIFAYGGLRFLSDDLDYTNWYLGGAYRHALDARTDVWGGANLEYQEVEADNCRGFSGCSKDDVSPAIRGGIRHQLDDRIEVGASARYVSGDLDYFGLTGQGRYKIQRNLSATAELDIQDGELGLFGGVTLFF</sequence>
<feature type="domain" description="Outer membrane protein beta-barrel" evidence="3">
    <location>
        <begin position="10"/>
        <end position="147"/>
    </location>
</feature>
<dbReference type="InterPro" id="IPR011250">
    <property type="entry name" value="OMP/PagP_B-barrel"/>
</dbReference>
<evidence type="ECO:0000313" key="5">
    <source>
        <dbReference type="Proteomes" id="UP001269819"/>
    </source>
</evidence>
<dbReference type="InterPro" id="IPR027385">
    <property type="entry name" value="Beta-barrel_OMP"/>
</dbReference>
<evidence type="ECO:0000256" key="1">
    <source>
        <dbReference type="ARBA" id="ARBA00022729"/>
    </source>
</evidence>
<accession>A0ABU3W2X7</accession>
<protein>
    <submittedName>
        <fullName evidence="4">Outer membrane beta-barrel protein</fullName>
    </submittedName>
</protein>
<comment type="caution">
    <text evidence="4">The sequence shown here is derived from an EMBL/GenBank/DDBJ whole genome shotgun (WGS) entry which is preliminary data.</text>
</comment>
<feature type="signal peptide" evidence="2">
    <location>
        <begin position="1"/>
        <end position="22"/>
    </location>
</feature>
<name>A0ABU3W2X7_9GAMM</name>
<evidence type="ECO:0000259" key="3">
    <source>
        <dbReference type="Pfam" id="PF13505"/>
    </source>
</evidence>
<dbReference type="SUPFAM" id="SSF56925">
    <property type="entry name" value="OMPA-like"/>
    <property type="match status" value="1"/>
</dbReference>
<dbReference type="Pfam" id="PF13505">
    <property type="entry name" value="OMP_b-brl"/>
    <property type="match status" value="1"/>
</dbReference>
<proteinExistence type="predicted"/>
<reference evidence="4 5" key="1">
    <citation type="submission" date="2023-10" db="EMBL/GenBank/DDBJ databases">
        <title>Characteristics and mechanism of a salt-tolerant marine origin heterotrophic nitrifying- aerobic denitrifying bacteria Marinobacter xestospongiae HN1.</title>
        <authorList>
            <person name="Qi R."/>
        </authorList>
    </citation>
    <scope>NUCLEOTIDE SEQUENCE [LARGE SCALE GENOMIC DNA]</scope>
    <source>
        <strain evidence="4 5">HN1</strain>
    </source>
</reference>
<evidence type="ECO:0000313" key="4">
    <source>
        <dbReference type="EMBL" id="MDV2080776.1"/>
    </source>
</evidence>
<dbReference type="Proteomes" id="UP001269819">
    <property type="component" value="Unassembled WGS sequence"/>
</dbReference>
<keyword evidence="5" id="KW-1185">Reference proteome</keyword>
<keyword evidence="1 2" id="KW-0732">Signal</keyword>
<evidence type="ECO:0000256" key="2">
    <source>
        <dbReference type="SAM" id="SignalP"/>
    </source>
</evidence>